<keyword evidence="8" id="KW-0963">Cytoplasm</keyword>
<protein>
    <recommendedName>
        <fullName evidence="8">Probable cytosol aminopeptidase</fullName>
        <ecNumber evidence="8">3.4.11.1</ecNumber>
    </recommendedName>
    <alternativeName>
        <fullName evidence="8">Leucine aminopeptidase</fullName>
        <shortName evidence="8">LAP</shortName>
        <ecNumber evidence="8">3.4.11.10</ecNumber>
    </alternativeName>
    <alternativeName>
        <fullName evidence="8">Leucyl aminopeptidase</fullName>
    </alternativeName>
</protein>
<reference evidence="10 11" key="1">
    <citation type="submission" date="2022-06" db="EMBL/GenBank/DDBJ databases">
        <title>Dyella sp. Sa strain:Sa Genome sequencing.</title>
        <authorList>
            <person name="Park S."/>
        </authorList>
    </citation>
    <scope>NUCLEOTIDE SEQUENCE [LARGE SCALE GENOMIC DNA]</scope>
    <source>
        <strain evidence="10 11">Sa</strain>
    </source>
</reference>
<keyword evidence="11" id="KW-1185">Reference proteome</keyword>
<comment type="function">
    <text evidence="8">Presumably involved in the processing and regular turnover of intracellular proteins. Catalyzes the removal of unsubstituted N-terminal amino acids from various peptides.</text>
</comment>
<name>A0ABT1FAS5_9GAMM</name>
<feature type="binding site" evidence="8">
    <location>
        <position position="267"/>
    </location>
    <ligand>
        <name>Mn(2+)</name>
        <dbReference type="ChEBI" id="CHEBI:29035"/>
        <label>2</label>
    </ligand>
</feature>
<evidence type="ECO:0000256" key="4">
    <source>
        <dbReference type="ARBA" id="ARBA00022438"/>
    </source>
</evidence>
<comment type="catalytic activity">
    <reaction evidence="1 8">
        <text>Release of an N-terminal amino acid, Xaa-|-Yaa-, in which Xaa is preferably Leu, but may be other amino acids including Pro although not Arg or Lys, and Yaa may be Pro. Amino acid amides and methyl esters are also readily hydrolyzed, but rates on arylamides are exceedingly low.</text>
        <dbReference type="EC" id="3.4.11.1"/>
    </reaction>
</comment>
<evidence type="ECO:0000256" key="2">
    <source>
        <dbReference type="ARBA" id="ARBA00000967"/>
    </source>
</evidence>
<dbReference type="EC" id="3.4.11.10" evidence="8"/>
<dbReference type="HAMAP" id="MF_00181">
    <property type="entry name" value="Cytosol_peptidase_M17"/>
    <property type="match status" value="1"/>
</dbReference>
<organism evidence="10 11">
    <name type="scientific">Dyella lutea</name>
    <dbReference type="NCBI Taxonomy" id="2950441"/>
    <lineage>
        <taxon>Bacteria</taxon>
        <taxon>Pseudomonadati</taxon>
        <taxon>Pseudomonadota</taxon>
        <taxon>Gammaproteobacteria</taxon>
        <taxon>Lysobacterales</taxon>
        <taxon>Rhodanobacteraceae</taxon>
        <taxon>Dyella</taxon>
    </lineage>
</organism>
<keyword evidence="6 8" id="KW-0378">Hydrolase</keyword>
<sequence>MTLQFSLASASPEAVETACVVVGVYEGGVLTSAAARIDSAAEGAIKRQVESGDITGKGGSAAVLFAPAGVTARRVLVIGLGQQKAFDAARFQRVHADAARALGRLPVDSAVSYLSEIDVPGRDAAWRLRTAVLATDHASYRYTATFKPREKSAQPELASVAFAGGAELQAGLDQGVAIAEGVRFARELANLPPNICNPAYIAEQARAFAAEHADTVSCRVLDHEEMEKLGFGSLLAVGRGSANRPKLVALEYTGGAEGDKPYAFVGKGITFDSGGISLKPGAGMEEMKFDMGGAAGVLGSFVAAVKLGVKLNLVCVVPAAENMPDGDSYRPSDVLTSLSGLTIEVLNTDAEGRLILCDALTWTVQTYQPQAIVDAATLTGACVIALGKHATGLMSKHDDLATELLAAGEATLDRAWRLPLWDDYQTQLESGFADVANIGGKSAGAITAGCFLSRFTEGQRWAHLDIAGTAWDEGRKGLATGRPVPLLAQWLIDRSASSEK</sequence>
<comment type="caution">
    <text evidence="10">The sequence shown here is derived from an EMBL/GenBank/DDBJ whole genome shotgun (WGS) entry which is preliminary data.</text>
</comment>
<evidence type="ECO:0000313" key="11">
    <source>
        <dbReference type="Proteomes" id="UP001204615"/>
    </source>
</evidence>
<dbReference type="EMBL" id="JAMZEK010000001">
    <property type="protein sequence ID" value="MCP1373498.1"/>
    <property type="molecule type" value="Genomic_DNA"/>
</dbReference>
<dbReference type="EC" id="3.4.11.1" evidence="8"/>
<comment type="cofactor">
    <cofactor evidence="8">
        <name>Mn(2+)</name>
        <dbReference type="ChEBI" id="CHEBI:29035"/>
    </cofactor>
    <text evidence="8">Binds 2 manganese ions per subunit.</text>
</comment>
<dbReference type="InterPro" id="IPR043472">
    <property type="entry name" value="Macro_dom-like"/>
</dbReference>
<feature type="binding site" evidence="8">
    <location>
        <position position="349"/>
    </location>
    <ligand>
        <name>Mn(2+)</name>
        <dbReference type="ChEBI" id="CHEBI:29035"/>
        <label>1</label>
    </ligand>
</feature>
<feature type="binding site" evidence="8">
    <location>
        <position position="290"/>
    </location>
    <ligand>
        <name>Mn(2+)</name>
        <dbReference type="ChEBI" id="CHEBI:29035"/>
        <label>2</label>
    </ligand>
</feature>
<dbReference type="Pfam" id="PF02789">
    <property type="entry name" value="Peptidase_M17_N"/>
    <property type="match status" value="1"/>
</dbReference>
<evidence type="ECO:0000313" key="10">
    <source>
        <dbReference type="EMBL" id="MCP1373498.1"/>
    </source>
</evidence>
<feature type="binding site" evidence="8">
    <location>
        <position position="351"/>
    </location>
    <ligand>
        <name>Mn(2+)</name>
        <dbReference type="ChEBI" id="CHEBI:29035"/>
        <label>2</label>
    </ligand>
</feature>
<keyword evidence="5 8" id="KW-0645">Protease</keyword>
<dbReference type="NCBIfam" id="NF002073">
    <property type="entry name" value="PRK00913.1-2"/>
    <property type="match status" value="1"/>
</dbReference>
<dbReference type="RefSeq" id="WP_253565264.1">
    <property type="nucleotide sequence ID" value="NZ_JAMZEK010000001.1"/>
</dbReference>
<dbReference type="PRINTS" id="PR00481">
    <property type="entry name" value="LAMNOPPTDASE"/>
</dbReference>
<feature type="binding site" evidence="8">
    <location>
        <position position="272"/>
    </location>
    <ligand>
        <name>Mn(2+)</name>
        <dbReference type="ChEBI" id="CHEBI:29035"/>
        <label>2</label>
    </ligand>
</feature>
<dbReference type="SUPFAM" id="SSF53187">
    <property type="entry name" value="Zn-dependent exopeptidases"/>
    <property type="match status" value="1"/>
</dbReference>
<evidence type="ECO:0000256" key="7">
    <source>
        <dbReference type="ARBA" id="ARBA00023211"/>
    </source>
</evidence>
<keyword evidence="7 8" id="KW-0464">Manganese</keyword>
<keyword evidence="8" id="KW-0479">Metal-binding</keyword>
<gene>
    <name evidence="8" type="primary">pepA</name>
    <name evidence="10" type="ORF">NC595_05440</name>
</gene>
<evidence type="ECO:0000256" key="1">
    <source>
        <dbReference type="ARBA" id="ARBA00000135"/>
    </source>
</evidence>
<proteinExistence type="inferred from homology"/>
<feature type="binding site" evidence="8">
    <location>
        <position position="351"/>
    </location>
    <ligand>
        <name>Mn(2+)</name>
        <dbReference type="ChEBI" id="CHEBI:29035"/>
        <label>1</label>
    </ligand>
</feature>
<dbReference type="InterPro" id="IPR008283">
    <property type="entry name" value="Peptidase_M17_N"/>
</dbReference>
<feature type="domain" description="Cytosol aminopeptidase" evidence="9">
    <location>
        <begin position="347"/>
        <end position="354"/>
    </location>
</feature>
<dbReference type="PROSITE" id="PS00631">
    <property type="entry name" value="CYTOSOL_AP"/>
    <property type="match status" value="1"/>
</dbReference>
<feature type="active site" evidence="8">
    <location>
        <position position="353"/>
    </location>
</feature>
<keyword evidence="4 8" id="KW-0031">Aminopeptidase</keyword>
<evidence type="ECO:0000259" key="9">
    <source>
        <dbReference type="PROSITE" id="PS00631"/>
    </source>
</evidence>
<dbReference type="CDD" id="cd00433">
    <property type="entry name" value="Peptidase_M17"/>
    <property type="match status" value="1"/>
</dbReference>
<comment type="catalytic activity">
    <reaction evidence="2 8">
        <text>Release of an N-terminal amino acid, preferentially leucine, but not glutamic or aspartic acids.</text>
        <dbReference type="EC" id="3.4.11.10"/>
    </reaction>
</comment>
<dbReference type="GO" id="GO:0004177">
    <property type="term" value="F:aminopeptidase activity"/>
    <property type="evidence" value="ECO:0007669"/>
    <property type="project" value="UniProtKB-KW"/>
</dbReference>
<dbReference type="InterPro" id="IPR011356">
    <property type="entry name" value="Leucine_aapep/pepB"/>
</dbReference>
<dbReference type="NCBIfam" id="NF002074">
    <property type="entry name" value="PRK00913.1-4"/>
    <property type="match status" value="1"/>
</dbReference>
<accession>A0ABT1FAS5</accession>
<dbReference type="InterPro" id="IPR023042">
    <property type="entry name" value="Peptidase_M17_leu_NH2_pept"/>
</dbReference>
<dbReference type="Proteomes" id="UP001204615">
    <property type="component" value="Unassembled WGS sequence"/>
</dbReference>
<evidence type="ECO:0000256" key="3">
    <source>
        <dbReference type="ARBA" id="ARBA00009528"/>
    </source>
</evidence>
<dbReference type="Gene3D" id="3.40.220.10">
    <property type="entry name" value="Leucine Aminopeptidase, subunit E, domain 1"/>
    <property type="match status" value="1"/>
</dbReference>
<dbReference type="PANTHER" id="PTHR11963">
    <property type="entry name" value="LEUCINE AMINOPEPTIDASE-RELATED"/>
    <property type="match status" value="1"/>
</dbReference>
<dbReference type="Pfam" id="PF00883">
    <property type="entry name" value="Peptidase_M17"/>
    <property type="match status" value="1"/>
</dbReference>
<feature type="binding site" evidence="8">
    <location>
        <position position="272"/>
    </location>
    <ligand>
        <name>Mn(2+)</name>
        <dbReference type="ChEBI" id="CHEBI:29035"/>
        <label>1</label>
    </ligand>
</feature>
<dbReference type="Gene3D" id="3.40.630.10">
    <property type="entry name" value="Zn peptidases"/>
    <property type="match status" value="1"/>
</dbReference>
<dbReference type="SUPFAM" id="SSF52949">
    <property type="entry name" value="Macro domain-like"/>
    <property type="match status" value="1"/>
</dbReference>
<evidence type="ECO:0000256" key="5">
    <source>
        <dbReference type="ARBA" id="ARBA00022670"/>
    </source>
</evidence>
<comment type="subcellular location">
    <subcellularLocation>
        <location evidence="8">Cytoplasm</location>
    </subcellularLocation>
</comment>
<dbReference type="PANTHER" id="PTHR11963:SF23">
    <property type="entry name" value="CYTOSOL AMINOPEPTIDASE"/>
    <property type="match status" value="1"/>
</dbReference>
<evidence type="ECO:0000256" key="8">
    <source>
        <dbReference type="HAMAP-Rule" id="MF_00181"/>
    </source>
</evidence>
<comment type="similarity">
    <text evidence="3 8">Belongs to the peptidase M17 family.</text>
</comment>
<dbReference type="InterPro" id="IPR000819">
    <property type="entry name" value="Peptidase_M17_C"/>
</dbReference>
<feature type="active site" evidence="8">
    <location>
        <position position="279"/>
    </location>
</feature>
<evidence type="ECO:0000256" key="6">
    <source>
        <dbReference type="ARBA" id="ARBA00022801"/>
    </source>
</evidence>